<dbReference type="WBParaSite" id="ECPE_0001707001-mRNA-1">
    <property type="protein sequence ID" value="ECPE_0001707001-mRNA-1"/>
    <property type="gene ID" value="ECPE_0001707001"/>
</dbReference>
<dbReference type="InterPro" id="IPR038132">
    <property type="entry name" value="Vps16_C_sf"/>
</dbReference>
<organism evidence="4">
    <name type="scientific">Echinostoma caproni</name>
    <dbReference type="NCBI Taxonomy" id="27848"/>
    <lineage>
        <taxon>Eukaryota</taxon>
        <taxon>Metazoa</taxon>
        <taxon>Spiralia</taxon>
        <taxon>Lophotrochozoa</taxon>
        <taxon>Platyhelminthes</taxon>
        <taxon>Trematoda</taxon>
        <taxon>Digenea</taxon>
        <taxon>Plagiorchiida</taxon>
        <taxon>Echinostomata</taxon>
        <taxon>Echinostomatoidea</taxon>
        <taxon>Echinostomatidae</taxon>
        <taxon>Echinostoma</taxon>
    </lineage>
</organism>
<accession>A0A183BCU1</accession>
<dbReference type="Pfam" id="PF04840">
    <property type="entry name" value="Vps16_C"/>
    <property type="match status" value="1"/>
</dbReference>
<dbReference type="GO" id="GO:0016197">
    <property type="term" value="P:endosomal transport"/>
    <property type="evidence" value="ECO:0007669"/>
    <property type="project" value="TreeGrafter"/>
</dbReference>
<keyword evidence="3" id="KW-1185">Reference proteome</keyword>
<dbReference type="InterPro" id="IPR006925">
    <property type="entry name" value="Vps16_C"/>
</dbReference>
<dbReference type="Gene3D" id="1.10.150.780">
    <property type="entry name" value="Vps16, C-terminal region"/>
    <property type="match status" value="1"/>
</dbReference>
<protein>
    <submittedName>
        <fullName evidence="4">Vps16_C domain-containing protein</fullName>
    </submittedName>
</protein>
<proteinExistence type="predicted"/>
<dbReference type="GO" id="GO:0030897">
    <property type="term" value="C:HOPS complex"/>
    <property type="evidence" value="ECO:0007669"/>
    <property type="project" value="TreeGrafter"/>
</dbReference>
<evidence type="ECO:0000313" key="3">
    <source>
        <dbReference type="Proteomes" id="UP000272942"/>
    </source>
</evidence>
<reference evidence="4" key="1">
    <citation type="submission" date="2016-06" db="UniProtKB">
        <authorList>
            <consortium name="WormBaseParasite"/>
        </authorList>
    </citation>
    <scope>IDENTIFICATION</scope>
</reference>
<dbReference type="GO" id="GO:0042144">
    <property type="term" value="P:vacuole fusion, non-autophagic"/>
    <property type="evidence" value="ECO:0007669"/>
    <property type="project" value="TreeGrafter"/>
</dbReference>
<dbReference type="GO" id="GO:0005768">
    <property type="term" value="C:endosome"/>
    <property type="evidence" value="ECO:0007669"/>
    <property type="project" value="TreeGrafter"/>
</dbReference>
<evidence type="ECO:0000313" key="2">
    <source>
        <dbReference type="EMBL" id="VDP94302.1"/>
    </source>
</evidence>
<dbReference type="PANTHER" id="PTHR12811">
    <property type="entry name" value="VACUOLAR PROTEIN SORTING VPS16"/>
    <property type="match status" value="1"/>
</dbReference>
<dbReference type="InterPro" id="IPR016534">
    <property type="entry name" value="VPS16"/>
</dbReference>
<name>A0A183BCU1_9TREM</name>
<dbReference type="GO" id="GO:0005765">
    <property type="term" value="C:lysosomal membrane"/>
    <property type="evidence" value="ECO:0007669"/>
    <property type="project" value="TreeGrafter"/>
</dbReference>
<dbReference type="AlphaFoldDB" id="A0A183BCU1"/>
<evidence type="ECO:0000259" key="1">
    <source>
        <dbReference type="Pfam" id="PF04840"/>
    </source>
</evidence>
<gene>
    <name evidence="2" type="ORF">ECPE_LOCUS17026</name>
</gene>
<dbReference type="Proteomes" id="UP000272942">
    <property type="component" value="Unassembled WGS sequence"/>
</dbReference>
<dbReference type="EMBL" id="UZAN01067101">
    <property type="protein sequence ID" value="VDP94302.1"/>
    <property type="molecule type" value="Genomic_DNA"/>
</dbReference>
<reference evidence="2 3" key="2">
    <citation type="submission" date="2018-11" db="EMBL/GenBank/DDBJ databases">
        <authorList>
            <consortium name="Pathogen Informatics"/>
        </authorList>
    </citation>
    <scope>NUCLEOTIDE SEQUENCE [LARGE SCALE GENOMIC DNA]</scope>
    <source>
        <strain evidence="2 3">Egypt</strain>
    </source>
</reference>
<feature type="domain" description="Vps16 C-terminal" evidence="1">
    <location>
        <begin position="45"/>
        <end position="177"/>
    </location>
</feature>
<sequence>MQLYGCFVSRLAPQGSTTNATLGTSPLIVPTVVSSEGDARELVWVGESLNTTLARLLAVPHGERWAEQLRREFRVSEKRYAHLRLIGLAVQNDCWREVEKMSKMSKPPVHIETLIQICIDQNHFEEAQKLVPQLPAERRVRFWLLCGQVEEAIQVAVREQSDNDLCLIQEHVGRSNRTMYDRLTALRQQLR</sequence>
<evidence type="ECO:0000313" key="4">
    <source>
        <dbReference type="WBParaSite" id="ECPE_0001707001-mRNA-1"/>
    </source>
</evidence>
<dbReference type="GO" id="GO:0006886">
    <property type="term" value="P:intracellular protein transport"/>
    <property type="evidence" value="ECO:0007669"/>
    <property type="project" value="InterPro"/>
</dbReference>
<dbReference type="GO" id="GO:0003779">
    <property type="term" value="F:actin binding"/>
    <property type="evidence" value="ECO:0007669"/>
    <property type="project" value="TreeGrafter"/>
</dbReference>
<dbReference type="PANTHER" id="PTHR12811:SF0">
    <property type="entry name" value="VACUOLAR PROTEIN SORTING-ASSOCIATED PROTEIN 16 HOMOLOG"/>
    <property type="match status" value="1"/>
</dbReference>
<dbReference type="OrthoDB" id="1792at2759"/>